<feature type="domain" description="Recombinase" evidence="3">
    <location>
        <begin position="159"/>
        <end position="287"/>
    </location>
</feature>
<dbReference type="Gene3D" id="3.90.1750.20">
    <property type="entry name" value="Putative Large Serine Recombinase, Chain B, Domain 2"/>
    <property type="match status" value="1"/>
</dbReference>
<dbReference type="PANTHER" id="PTHR30461:SF23">
    <property type="entry name" value="DNA RECOMBINASE-RELATED"/>
    <property type="match status" value="1"/>
</dbReference>
<keyword evidence="5" id="KW-1185">Reference proteome</keyword>
<dbReference type="SMART" id="SM00857">
    <property type="entry name" value="Resolvase"/>
    <property type="match status" value="1"/>
</dbReference>
<dbReference type="PROSITE" id="PS51736">
    <property type="entry name" value="RECOMBINASES_3"/>
    <property type="match status" value="1"/>
</dbReference>
<dbReference type="EMBL" id="JBBMFA010000101">
    <property type="protein sequence ID" value="MEQ2521159.1"/>
    <property type="molecule type" value="Genomic_DNA"/>
</dbReference>
<evidence type="ECO:0000256" key="1">
    <source>
        <dbReference type="SAM" id="Coils"/>
    </source>
</evidence>
<dbReference type="CDD" id="cd00338">
    <property type="entry name" value="Ser_Recombinase"/>
    <property type="match status" value="1"/>
</dbReference>
<dbReference type="Proteomes" id="UP001477672">
    <property type="component" value="Unassembled WGS sequence"/>
</dbReference>
<evidence type="ECO:0000313" key="5">
    <source>
        <dbReference type="Proteomes" id="UP001477672"/>
    </source>
</evidence>
<dbReference type="InterPro" id="IPR011109">
    <property type="entry name" value="DNA_bind_recombinase_dom"/>
</dbReference>
<dbReference type="InterPro" id="IPR006119">
    <property type="entry name" value="Resolv_N"/>
</dbReference>
<dbReference type="Gene3D" id="3.40.50.1390">
    <property type="entry name" value="Resolvase, N-terminal catalytic domain"/>
    <property type="match status" value="1"/>
</dbReference>
<sequence length="514" mass="59130">MAKSKMRAAAYCRVSTSKEEQLDSYSAQQDFFKEYCQHHNFDLLRIYGDEGKSGTKMKNRKQLLELLSDAERGLYDVVLIKDPSRLARNTIDFLTAVRKLKACGIQVIFVNYDLTSSESNEFTLTIMSAIAQEESANMSRRVKFGKRLNAEKGRVPNIVYGYDKTKGDYFHLSVNEQEAQVVREIFELYANKTMGASLIARELNRRGLKTKRGCDFNSNGIVTIIKNPIYIGKIVNGRQRVEDFLTGTRVDTPPEEWLITENPDLRIISDELFSRAQQAHADARKQYPHPHTHNVGAYKFSGLIRCKCCGYHFTRYTRTYKNTYVRWCCANKNLPGGKLCPNRTHLKEDELEQAIRNYLSSFLSEQKDLQKLMAEEFERVIRQNSAGEYTVDSIQKALSKLSREKDKLIELFNNDIITLDEMKVRASSINSEIAEWERRKQSSAAVFDPNELHKQIASLFGDIRSVLLNNSFDNRLLKQLIDEIIVDEAGQIEIKFRALKELPPFSMALYEPAE</sequence>
<dbReference type="InterPro" id="IPR050639">
    <property type="entry name" value="SSR_resolvase"/>
</dbReference>
<dbReference type="InterPro" id="IPR036162">
    <property type="entry name" value="Resolvase-like_N_sf"/>
</dbReference>
<dbReference type="RefSeq" id="WP_349216669.1">
    <property type="nucleotide sequence ID" value="NZ_JBBMFA010000101.1"/>
</dbReference>
<evidence type="ECO:0000259" key="2">
    <source>
        <dbReference type="PROSITE" id="PS51736"/>
    </source>
</evidence>
<reference evidence="4 5" key="1">
    <citation type="submission" date="2024-03" db="EMBL/GenBank/DDBJ databases">
        <title>Human intestinal bacterial collection.</title>
        <authorList>
            <person name="Pauvert C."/>
            <person name="Hitch T.C.A."/>
            <person name="Clavel T."/>
        </authorList>
    </citation>
    <scope>NUCLEOTIDE SEQUENCE [LARGE SCALE GENOMIC DNA]</scope>
    <source>
        <strain evidence="4 5">CLA-JM-H11</strain>
    </source>
</reference>
<dbReference type="Pfam" id="PF13408">
    <property type="entry name" value="Zn_ribbon_recom"/>
    <property type="match status" value="1"/>
</dbReference>
<proteinExistence type="predicted"/>
<dbReference type="Pfam" id="PF00239">
    <property type="entry name" value="Resolvase"/>
    <property type="match status" value="1"/>
</dbReference>
<keyword evidence="1" id="KW-0175">Coiled coil</keyword>
<accession>A0ABV1GHC3</accession>
<evidence type="ECO:0000259" key="3">
    <source>
        <dbReference type="PROSITE" id="PS51737"/>
    </source>
</evidence>
<dbReference type="PROSITE" id="PS51737">
    <property type="entry name" value="RECOMBINASE_DNA_BIND"/>
    <property type="match status" value="1"/>
</dbReference>
<dbReference type="InterPro" id="IPR038109">
    <property type="entry name" value="DNA_bind_recomb_sf"/>
</dbReference>
<gene>
    <name evidence="4" type="ORF">WMO24_12075</name>
</gene>
<comment type="caution">
    <text evidence="4">The sequence shown here is derived from an EMBL/GenBank/DDBJ whole genome shotgun (WGS) entry which is preliminary data.</text>
</comment>
<feature type="coiled-coil region" evidence="1">
    <location>
        <begin position="391"/>
        <end position="439"/>
    </location>
</feature>
<dbReference type="Pfam" id="PF07508">
    <property type="entry name" value="Recombinase"/>
    <property type="match status" value="1"/>
</dbReference>
<name>A0ABV1GHC3_9FIRM</name>
<organism evidence="4 5">
    <name type="scientific">Ruthenibacterium intestinale</name>
    <dbReference type="NCBI Taxonomy" id="3133163"/>
    <lineage>
        <taxon>Bacteria</taxon>
        <taxon>Bacillati</taxon>
        <taxon>Bacillota</taxon>
        <taxon>Clostridia</taxon>
        <taxon>Eubacteriales</taxon>
        <taxon>Oscillospiraceae</taxon>
        <taxon>Ruthenibacterium</taxon>
    </lineage>
</organism>
<protein>
    <submittedName>
        <fullName evidence="4">Recombinase family protein</fullName>
    </submittedName>
</protein>
<dbReference type="SUPFAM" id="SSF53041">
    <property type="entry name" value="Resolvase-like"/>
    <property type="match status" value="1"/>
</dbReference>
<evidence type="ECO:0000313" key="4">
    <source>
        <dbReference type="EMBL" id="MEQ2521159.1"/>
    </source>
</evidence>
<feature type="domain" description="Resolvase/invertase-type recombinase catalytic" evidence="2">
    <location>
        <begin position="7"/>
        <end position="153"/>
    </location>
</feature>
<dbReference type="InterPro" id="IPR025827">
    <property type="entry name" value="Zn_ribbon_recom_dom"/>
</dbReference>
<dbReference type="PANTHER" id="PTHR30461">
    <property type="entry name" value="DNA-INVERTASE FROM LAMBDOID PROPHAGE"/>
    <property type="match status" value="1"/>
</dbReference>